<dbReference type="InterPro" id="IPR008166">
    <property type="entry name" value="Glyco_transf_92"/>
</dbReference>
<organism evidence="9 10">
    <name type="scientific">Parelaphostrongylus tenuis</name>
    <name type="common">Meningeal worm</name>
    <dbReference type="NCBI Taxonomy" id="148309"/>
    <lineage>
        <taxon>Eukaryota</taxon>
        <taxon>Metazoa</taxon>
        <taxon>Ecdysozoa</taxon>
        <taxon>Nematoda</taxon>
        <taxon>Chromadorea</taxon>
        <taxon>Rhabditida</taxon>
        <taxon>Rhabditina</taxon>
        <taxon>Rhabditomorpha</taxon>
        <taxon>Strongyloidea</taxon>
        <taxon>Metastrongylidae</taxon>
        <taxon>Parelaphostrongylus</taxon>
    </lineage>
</organism>
<keyword evidence="4 8" id="KW-0808">Transferase</keyword>
<proteinExistence type="inferred from homology"/>
<keyword evidence="7" id="KW-0472">Membrane</keyword>
<keyword evidence="5" id="KW-0812">Transmembrane</keyword>
<dbReference type="GO" id="GO:0016757">
    <property type="term" value="F:glycosyltransferase activity"/>
    <property type="evidence" value="ECO:0007669"/>
    <property type="project" value="UniProtKB-UniRule"/>
</dbReference>
<dbReference type="EC" id="2.4.1.-" evidence="8"/>
<evidence type="ECO:0000256" key="8">
    <source>
        <dbReference type="RuleBase" id="RU366017"/>
    </source>
</evidence>
<evidence type="ECO:0000256" key="7">
    <source>
        <dbReference type="ARBA" id="ARBA00023136"/>
    </source>
</evidence>
<comment type="similarity">
    <text evidence="2 8">Belongs to the glycosyltransferase 92 family.</text>
</comment>
<evidence type="ECO:0000256" key="2">
    <source>
        <dbReference type="ARBA" id="ARBA00007647"/>
    </source>
</evidence>
<accession>A0AAD5WD64</accession>
<keyword evidence="6" id="KW-1133">Transmembrane helix</keyword>
<evidence type="ECO:0000256" key="4">
    <source>
        <dbReference type="ARBA" id="ARBA00022679"/>
    </source>
</evidence>
<keyword evidence="10" id="KW-1185">Reference proteome</keyword>
<dbReference type="Pfam" id="PF01697">
    <property type="entry name" value="Glyco_transf_92"/>
    <property type="match status" value="1"/>
</dbReference>
<dbReference type="EMBL" id="JAHQIW010005450">
    <property type="protein sequence ID" value="KAJ1366037.1"/>
    <property type="molecule type" value="Genomic_DNA"/>
</dbReference>
<evidence type="ECO:0000256" key="3">
    <source>
        <dbReference type="ARBA" id="ARBA00022676"/>
    </source>
</evidence>
<dbReference type="Proteomes" id="UP001196413">
    <property type="component" value="Unassembled WGS sequence"/>
</dbReference>
<dbReference type="AlphaFoldDB" id="A0AAD5WD64"/>
<comment type="subcellular location">
    <subcellularLocation>
        <location evidence="1">Membrane</location>
        <topology evidence="1">Single-pass membrane protein</topology>
    </subcellularLocation>
</comment>
<evidence type="ECO:0000256" key="5">
    <source>
        <dbReference type="ARBA" id="ARBA00022692"/>
    </source>
</evidence>
<dbReference type="PANTHER" id="PTHR21645">
    <property type="entry name" value="GLYCOSYLTRANSFERASE FAMILY 92 PROTEIN"/>
    <property type="match status" value="1"/>
</dbReference>
<evidence type="ECO:0000313" key="10">
    <source>
        <dbReference type="Proteomes" id="UP001196413"/>
    </source>
</evidence>
<comment type="caution">
    <text evidence="9">The sequence shown here is derived from an EMBL/GenBank/DDBJ whole genome shotgun (WGS) entry which is preliminary data.</text>
</comment>
<gene>
    <name evidence="9" type="ORF">KIN20_026552</name>
</gene>
<dbReference type="GO" id="GO:0016020">
    <property type="term" value="C:membrane"/>
    <property type="evidence" value="ECO:0007669"/>
    <property type="project" value="UniProtKB-SubCell"/>
</dbReference>
<evidence type="ECO:0000256" key="1">
    <source>
        <dbReference type="ARBA" id="ARBA00004167"/>
    </source>
</evidence>
<keyword evidence="3 8" id="KW-0328">Glycosyltransferase</keyword>
<reference evidence="9" key="1">
    <citation type="submission" date="2021-06" db="EMBL/GenBank/DDBJ databases">
        <title>Parelaphostrongylus tenuis whole genome reference sequence.</title>
        <authorList>
            <person name="Garwood T.J."/>
            <person name="Larsen P.A."/>
            <person name="Fountain-Jones N.M."/>
            <person name="Garbe J.R."/>
            <person name="Macchietto M.G."/>
            <person name="Kania S.A."/>
            <person name="Gerhold R.W."/>
            <person name="Richards J.E."/>
            <person name="Wolf T.M."/>
        </authorList>
    </citation>
    <scope>NUCLEOTIDE SEQUENCE</scope>
    <source>
        <strain evidence="9">MNPRO001-30</strain>
        <tissue evidence="9">Meninges</tissue>
    </source>
</reference>
<dbReference type="PANTHER" id="PTHR21645:SF8">
    <property type="entry name" value="GLYCOSYLTRANSFERASE FAMILY 92 PROTEIN F13G3.3"/>
    <property type="match status" value="1"/>
</dbReference>
<evidence type="ECO:0000256" key="6">
    <source>
        <dbReference type="ARBA" id="ARBA00022989"/>
    </source>
</evidence>
<dbReference type="InterPro" id="IPR052012">
    <property type="entry name" value="GTase_92"/>
</dbReference>
<sequence length="216" mass="25258">MPWIYPAQLPARTASEFTLSEMLSSIQFEEMNEIGKLVVDLRYINSTWIHYPMSIAEGMERFDVPDNINVVTHLKHLELVTSESESKSDFYDLFMPSTTEENHERPLLEQRHIDEIQSDFERMRSAADVANILPRMPTSFVYSKMIAKCFEEIFYKYHHSERLKNIKCPGPDRCQFPRDIMCYNSAARFHSISDGSKFNLHFATDVNFIEQNGCRP</sequence>
<name>A0AAD5WD64_PARTN</name>
<evidence type="ECO:0000313" key="9">
    <source>
        <dbReference type="EMBL" id="KAJ1366037.1"/>
    </source>
</evidence>
<protein>
    <recommendedName>
        <fullName evidence="8">Glycosyltransferase family 92 protein</fullName>
        <ecNumber evidence="8">2.4.1.-</ecNumber>
    </recommendedName>
</protein>